<proteinExistence type="predicted"/>
<dbReference type="PATRIC" id="fig|1095749.3.peg.795"/>
<dbReference type="eggNOG" id="COG3943">
    <property type="taxonomic scope" value="Bacteria"/>
</dbReference>
<organism evidence="1 2">
    <name type="scientific">Pasteurella bettyae CCUG 2042</name>
    <dbReference type="NCBI Taxonomy" id="1095749"/>
    <lineage>
        <taxon>Bacteria</taxon>
        <taxon>Pseudomonadati</taxon>
        <taxon>Pseudomonadota</taxon>
        <taxon>Gammaproteobacteria</taxon>
        <taxon>Pasteurellales</taxon>
        <taxon>Pasteurellaceae</taxon>
        <taxon>Pasteurella</taxon>
    </lineage>
</organism>
<comment type="caution">
    <text evidence="1">The sequence shown here is derived from an EMBL/GenBank/DDBJ whole genome shotgun (WGS) entry which is preliminary data.</text>
</comment>
<evidence type="ECO:0000313" key="1">
    <source>
        <dbReference type="EMBL" id="EIJ70474.1"/>
    </source>
</evidence>
<keyword evidence="2" id="KW-1185">Reference proteome</keyword>
<dbReference type="EMBL" id="AJSX01000019">
    <property type="protein sequence ID" value="EIJ70474.1"/>
    <property type="molecule type" value="Genomic_DNA"/>
</dbReference>
<dbReference type="Proteomes" id="UP000006457">
    <property type="component" value="Unassembled WGS sequence"/>
</dbReference>
<gene>
    <name evidence="1" type="ORF">HMPREF1052_1472</name>
</gene>
<dbReference type="InterPro" id="IPR011204">
    <property type="entry name" value="Virulence_RhuM-like"/>
</dbReference>
<evidence type="ECO:0008006" key="3">
    <source>
        <dbReference type="Google" id="ProtNLM"/>
    </source>
</evidence>
<accession>I3DFI1</accession>
<reference evidence="1 2" key="1">
    <citation type="submission" date="2012-03" db="EMBL/GenBank/DDBJ databases">
        <authorList>
            <person name="Harkins D.M."/>
            <person name="Madupu R."/>
            <person name="Durkin A.S."/>
            <person name="Torralba M."/>
            <person name="Methe B."/>
            <person name="Sutton G.G."/>
            <person name="Nelson K.E."/>
        </authorList>
    </citation>
    <scope>NUCLEOTIDE SEQUENCE [LARGE SCALE GENOMIC DNA]</scope>
    <source>
        <strain evidence="1 2">CCUG 2042</strain>
    </source>
</reference>
<evidence type="ECO:0000313" key="2">
    <source>
        <dbReference type="Proteomes" id="UP000006457"/>
    </source>
</evidence>
<dbReference type="Pfam" id="PF13310">
    <property type="entry name" value="Virulence_RhuM"/>
    <property type="match status" value="1"/>
</dbReference>
<sequence>MNMAEWETFLNNFLMLSNYPILHDKGKISAEMARIKAESEYEKFRVIQDRTFKSDFNKFLEKIAKLKK</sequence>
<protein>
    <recommendedName>
        <fullName evidence="3">Virulence protein</fullName>
    </recommendedName>
</protein>
<name>I3DFI1_9PAST</name>
<dbReference type="AlphaFoldDB" id="I3DFI1"/>